<feature type="region of interest" description="Disordered" evidence="1">
    <location>
        <begin position="208"/>
        <end position="252"/>
    </location>
</feature>
<dbReference type="EMBL" id="CAVNYO010000405">
    <property type="protein sequence ID" value="CAK5275448.1"/>
    <property type="molecule type" value="Genomic_DNA"/>
</dbReference>
<feature type="compositionally biased region" description="Acidic residues" evidence="1">
    <location>
        <begin position="385"/>
        <end position="394"/>
    </location>
</feature>
<evidence type="ECO:0000313" key="2">
    <source>
        <dbReference type="EMBL" id="CAK5275448.1"/>
    </source>
</evidence>
<reference evidence="2" key="1">
    <citation type="submission" date="2023-11" db="EMBL/GenBank/DDBJ databases">
        <authorList>
            <person name="De Vega J J."/>
            <person name="De Vega J J."/>
        </authorList>
    </citation>
    <scope>NUCLEOTIDE SEQUENCE</scope>
</reference>
<dbReference type="AlphaFoldDB" id="A0AAD2HIB9"/>
<keyword evidence="3" id="KW-1185">Reference proteome</keyword>
<protein>
    <submittedName>
        <fullName evidence="2">Uncharacterized protein</fullName>
    </submittedName>
</protein>
<comment type="caution">
    <text evidence="2">The sequence shown here is derived from an EMBL/GenBank/DDBJ whole genome shotgun (WGS) entry which is preliminary data.</text>
</comment>
<name>A0AAD2HIB9_9AGAR</name>
<feature type="region of interest" description="Disordered" evidence="1">
    <location>
        <begin position="384"/>
        <end position="412"/>
    </location>
</feature>
<feature type="region of interest" description="Disordered" evidence="1">
    <location>
        <begin position="295"/>
        <end position="314"/>
    </location>
</feature>
<feature type="compositionally biased region" description="Low complexity" evidence="1">
    <location>
        <begin position="298"/>
        <end position="314"/>
    </location>
</feature>
<accession>A0AAD2HIB9</accession>
<dbReference type="Proteomes" id="UP001295794">
    <property type="component" value="Unassembled WGS sequence"/>
</dbReference>
<proteinExistence type="predicted"/>
<evidence type="ECO:0000313" key="3">
    <source>
        <dbReference type="Proteomes" id="UP001295794"/>
    </source>
</evidence>
<sequence length="412" mass="44674">MSIRTANASNALWGQLLRKSAAPDNNPLPIPPGAPLDKTGTSMRILLHDTQANFEKFSGKVQFLTTGLEETKREISVAKDLFKGAQDALKLDILELVNRAQTQLQKGIGDPVQTSAFESLRQDMDSRLGGLVKRIDEVQSFNHTQALALQNACQMLQNLQEQQCKILTTLLPMLPLLQAVPVQIDSVRSCINESMLTLTLETNHPYQQLPTSEKSLNKRSFAASASSLPQSPKRKKPDQPVPAVVPSQSADEHFTGSFVTNDVVGPGHPPVKGMLQPQSVARHPLHDLPLNKTDAPTVVASSSPEESAQSSSVVSAPPLLLSPIKSSTRLLKSMPKWTPSILPVKAKAVINRTSMNRASSMAIGTAVIVRGRRSPFRDGRRFISLDDDDSDSDEGTTAPGIHAITTAPMKKE</sequence>
<gene>
    <name evidence="2" type="ORF">MYCIT1_LOCUS23190</name>
</gene>
<evidence type="ECO:0000256" key="1">
    <source>
        <dbReference type="SAM" id="MobiDB-lite"/>
    </source>
</evidence>
<organism evidence="2 3">
    <name type="scientific">Mycena citricolor</name>
    <dbReference type="NCBI Taxonomy" id="2018698"/>
    <lineage>
        <taxon>Eukaryota</taxon>
        <taxon>Fungi</taxon>
        <taxon>Dikarya</taxon>
        <taxon>Basidiomycota</taxon>
        <taxon>Agaricomycotina</taxon>
        <taxon>Agaricomycetes</taxon>
        <taxon>Agaricomycetidae</taxon>
        <taxon>Agaricales</taxon>
        <taxon>Marasmiineae</taxon>
        <taxon>Mycenaceae</taxon>
        <taxon>Mycena</taxon>
    </lineage>
</organism>